<accession>A0A834SH65</accession>
<dbReference type="AlphaFoldDB" id="A0A834SH65"/>
<keyword evidence="1" id="KW-0472">Membrane</keyword>
<sequence>MKVVFDSGASIVLGGRFSAGFTAWLISRLQRLVWIHGLRWCDGRCCSFDWMLSDFCLDVLACLGYSVEVGQCDKSLFSIGGEAKKLKEERSDKMVEEDGVSFSATSSTAELEILLYFNPSLLFSMAYPTTPKPKLKSRSLLLLLLLVLTSIALLLLLFSLVSTNGNVNLNPHNYLYWGSRIDCPGKHCHSCEGLGHQESSLRCALEEAIYLRRTFVMPSRMCINPLHNKKGILHRSTDATSEERWEAVSLAMDSLYDIDLISETIPTILDNSQEWYQVLSTSMKLGARGIAHVEGVSRLNLKQNNHYSNLLLINRTANPLSWFMECKDRNNRSGIMLPYSFLPSMAAEKLRDAAEKIKAVLGDYDAMHVRRGDKIKTRKDKLGVIRTLHPHLDRDTRPEFILCRIAKWVPPGRTLFIASNERTPGFFSPLSIRYKLAYSSNYSKILDPLIENNYQLFMIERLIMMGAKTVIKTFKQDETDLSLTDDPKKNNKNWQIPVYTADPGTC</sequence>
<keyword evidence="1" id="KW-0812">Transmembrane</keyword>
<proteinExistence type="predicted"/>
<organism evidence="2 3">
    <name type="scientific">Senna tora</name>
    <dbReference type="NCBI Taxonomy" id="362788"/>
    <lineage>
        <taxon>Eukaryota</taxon>
        <taxon>Viridiplantae</taxon>
        <taxon>Streptophyta</taxon>
        <taxon>Embryophyta</taxon>
        <taxon>Tracheophyta</taxon>
        <taxon>Spermatophyta</taxon>
        <taxon>Magnoliopsida</taxon>
        <taxon>eudicotyledons</taxon>
        <taxon>Gunneridae</taxon>
        <taxon>Pentapetalae</taxon>
        <taxon>rosids</taxon>
        <taxon>fabids</taxon>
        <taxon>Fabales</taxon>
        <taxon>Fabaceae</taxon>
        <taxon>Caesalpinioideae</taxon>
        <taxon>Cassia clade</taxon>
        <taxon>Senna</taxon>
    </lineage>
</organism>
<gene>
    <name evidence="2" type="ORF">G2W53_043104</name>
</gene>
<protein>
    <submittedName>
        <fullName evidence="2">Plant/T8M16-80 protein</fullName>
    </submittedName>
</protein>
<evidence type="ECO:0000313" key="3">
    <source>
        <dbReference type="Proteomes" id="UP000634136"/>
    </source>
</evidence>
<comment type="caution">
    <text evidence="2">The sequence shown here is derived from an EMBL/GenBank/DDBJ whole genome shotgun (WGS) entry which is preliminary data.</text>
</comment>
<feature type="transmembrane region" description="Helical" evidence="1">
    <location>
        <begin position="140"/>
        <end position="161"/>
    </location>
</feature>
<dbReference type="GO" id="GO:0005794">
    <property type="term" value="C:Golgi apparatus"/>
    <property type="evidence" value="ECO:0007669"/>
    <property type="project" value="TreeGrafter"/>
</dbReference>
<evidence type="ECO:0000313" key="2">
    <source>
        <dbReference type="EMBL" id="KAF7803993.1"/>
    </source>
</evidence>
<name>A0A834SH65_9FABA</name>
<keyword evidence="3" id="KW-1185">Reference proteome</keyword>
<dbReference type="EMBL" id="JAAIUW010000013">
    <property type="protein sequence ID" value="KAF7803993.1"/>
    <property type="molecule type" value="Genomic_DNA"/>
</dbReference>
<dbReference type="PANTHER" id="PTHR31469">
    <property type="entry name" value="OS07G0633600 PROTEIN"/>
    <property type="match status" value="1"/>
</dbReference>
<dbReference type="Proteomes" id="UP000634136">
    <property type="component" value="Unassembled WGS sequence"/>
</dbReference>
<dbReference type="PANTHER" id="PTHR31469:SF8">
    <property type="entry name" value="OS07G0641000 PROTEIN"/>
    <property type="match status" value="1"/>
</dbReference>
<dbReference type="OrthoDB" id="1903705at2759"/>
<reference evidence="2" key="1">
    <citation type="submission" date="2020-09" db="EMBL/GenBank/DDBJ databases">
        <title>Genome-Enabled Discovery of Anthraquinone Biosynthesis in Senna tora.</title>
        <authorList>
            <person name="Kang S.-H."/>
            <person name="Pandey R.P."/>
            <person name="Lee C.-M."/>
            <person name="Sim J.-S."/>
            <person name="Jeong J.-T."/>
            <person name="Choi B.-S."/>
            <person name="Jung M."/>
            <person name="Ginzburg D."/>
            <person name="Zhao K."/>
            <person name="Won S.Y."/>
            <person name="Oh T.-J."/>
            <person name="Yu Y."/>
            <person name="Kim N.-H."/>
            <person name="Lee O.R."/>
            <person name="Lee T.-H."/>
            <person name="Bashyal P."/>
            <person name="Kim T.-S."/>
            <person name="Lee W.-H."/>
            <person name="Kawkins C."/>
            <person name="Kim C.-K."/>
            <person name="Kim J.S."/>
            <person name="Ahn B.O."/>
            <person name="Rhee S.Y."/>
            <person name="Sohng J.K."/>
        </authorList>
    </citation>
    <scope>NUCLEOTIDE SEQUENCE</scope>
    <source>
        <tissue evidence="2">Leaf</tissue>
    </source>
</reference>
<evidence type="ECO:0000256" key="1">
    <source>
        <dbReference type="SAM" id="Phobius"/>
    </source>
</evidence>
<keyword evidence="1" id="KW-1133">Transmembrane helix</keyword>